<dbReference type="EMBL" id="AMFJ01034320">
    <property type="protein sequence ID" value="EKD29667.1"/>
    <property type="molecule type" value="Genomic_DNA"/>
</dbReference>
<comment type="caution">
    <text evidence="1">The sequence shown here is derived from an EMBL/GenBank/DDBJ whole genome shotgun (WGS) entry which is preliminary data.</text>
</comment>
<gene>
    <name evidence="1" type="ORF">ACD_78C00320G0006</name>
</gene>
<protein>
    <submittedName>
        <fullName evidence="1">Uncharacterized protein</fullName>
    </submittedName>
</protein>
<dbReference type="AlphaFoldDB" id="K1XWU1"/>
<accession>K1XWU1</accession>
<proteinExistence type="predicted"/>
<organism evidence="1">
    <name type="scientific">uncultured bacterium</name>
    <name type="common">gcode 4</name>
    <dbReference type="NCBI Taxonomy" id="1234023"/>
    <lineage>
        <taxon>Bacteria</taxon>
        <taxon>environmental samples</taxon>
    </lineage>
</organism>
<sequence>MFSKLLAFLLVIGSGVFFIYSSWINYQQHVDINRTFVDHPEFIPTSEMVGLSAGGFENIIADSYWLSAIQYIGSNALGSEYKAYLYAMLDLITDLNPHFTFPYQIGELLLPTYNERYENLSEAEIRKNTDQGIRIGLKGIKNNCDATKVEKAKSEYDLKKLWTDENYQNACSDPMIPYYLAYIYYWNLRDGAKSSEYYRIASTNSDAPTGARTMAAIMQGKSGDREKAIIMLLSLAESIEGNKNTLCQQLSKELGTSLLEAFSAKATLTGNGLRIIESARQEMVKKLEEPWIDGESIQDMDNFCSTYLNKAVREMNLSYLEQADAKYFQSRKEHASTPSVLLQNQYIDYIPVDFQQDTGNKQGIEYFYDRDNRSWDYRMGEMK</sequence>
<name>K1XWU1_9BACT</name>
<reference evidence="1" key="1">
    <citation type="journal article" date="2012" name="Science">
        <title>Fermentation, hydrogen, and sulfur metabolism in multiple uncultivated bacterial phyla.</title>
        <authorList>
            <person name="Wrighton K.C."/>
            <person name="Thomas B.C."/>
            <person name="Sharon I."/>
            <person name="Miller C.S."/>
            <person name="Castelle C.J."/>
            <person name="VerBerkmoes N.C."/>
            <person name="Wilkins M.J."/>
            <person name="Hettich R.L."/>
            <person name="Lipton M.S."/>
            <person name="Williams K.H."/>
            <person name="Long P.E."/>
            <person name="Banfield J.F."/>
        </authorList>
    </citation>
    <scope>NUCLEOTIDE SEQUENCE [LARGE SCALE GENOMIC DNA]</scope>
</reference>
<evidence type="ECO:0000313" key="1">
    <source>
        <dbReference type="EMBL" id="EKD29667.1"/>
    </source>
</evidence>